<dbReference type="SUPFAM" id="SSF56672">
    <property type="entry name" value="DNA/RNA polymerases"/>
    <property type="match status" value="1"/>
</dbReference>
<organism evidence="1 2">
    <name type="scientific">Rubroshorea leprosula</name>
    <dbReference type="NCBI Taxonomy" id="152421"/>
    <lineage>
        <taxon>Eukaryota</taxon>
        <taxon>Viridiplantae</taxon>
        <taxon>Streptophyta</taxon>
        <taxon>Embryophyta</taxon>
        <taxon>Tracheophyta</taxon>
        <taxon>Spermatophyta</taxon>
        <taxon>Magnoliopsida</taxon>
        <taxon>eudicotyledons</taxon>
        <taxon>Gunneridae</taxon>
        <taxon>Pentapetalae</taxon>
        <taxon>rosids</taxon>
        <taxon>malvids</taxon>
        <taxon>Malvales</taxon>
        <taxon>Dipterocarpaceae</taxon>
        <taxon>Rubroshorea</taxon>
    </lineage>
</organism>
<dbReference type="Proteomes" id="UP001054252">
    <property type="component" value="Unassembled WGS sequence"/>
</dbReference>
<dbReference type="InterPro" id="IPR043502">
    <property type="entry name" value="DNA/RNA_pol_sf"/>
</dbReference>
<dbReference type="PANTHER" id="PTHR11439:SF461">
    <property type="entry name" value="OS10G0432200 PROTEIN"/>
    <property type="match status" value="1"/>
</dbReference>
<keyword evidence="2" id="KW-1185">Reference proteome</keyword>
<comment type="caution">
    <text evidence="1">The sequence shown here is derived from an EMBL/GenBank/DDBJ whole genome shotgun (WGS) entry which is preliminary data.</text>
</comment>
<sequence length="220" mass="24632">MKDLGGLSYFLGLEVTSSYDGYLLSQVKYASNLVYKAELNDSKSVSTPLEPNVKLTPMDGSPLFDPTHYQQLVGSLVYLTMTCPDIAYAIHMVSQFMATPRSTHYAAVLCIICYVKETLFHGLHFSTNFSLMLRAYFDADWASDPSDHRSTTGYCLFLGNSCVSWRNKKQTIPSCSSTEAEYRALGDTKSELLSLRWLLEDMGIPQPSSTDLYYDNQSAI</sequence>
<evidence type="ECO:0000313" key="2">
    <source>
        <dbReference type="Proteomes" id="UP001054252"/>
    </source>
</evidence>
<protein>
    <recommendedName>
        <fullName evidence="3">Reverse transcriptase Ty1/copia-type domain-containing protein</fullName>
    </recommendedName>
</protein>
<evidence type="ECO:0000313" key="1">
    <source>
        <dbReference type="EMBL" id="GKV36115.1"/>
    </source>
</evidence>
<evidence type="ECO:0008006" key="3">
    <source>
        <dbReference type="Google" id="ProtNLM"/>
    </source>
</evidence>
<dbReference type="AlphaFoldDB" id="A0AAV5LFP6"/>
<dbReference type="CDD" id="cd09272">
    <property type="entry name" value="RNase_HI_RT_Ty1"/>
    <property type="match status" value="1"/>
</dbReference>
<name>A0AAV5LFP6_9ROSI</name>
<proteinExistence type="predicted"/>
<gene>
    <name evidence="1" type="ORF">SLEP1_g44283</name>
</gene>
<dbReference type="PANTHER" id="PTHR11439">
    <property type="entry name" value="GAG-POL-RELATED RETROTRANSPOSON"/>
    <property type="match status" value="1"/>
</dbReference>
<reference evidence="1 2" key="1">
    <citation type="journal article" date="2021" name="Commun. Biol.">
        <title>The genome of Shorea leprosula (Dipterocarpaceae) highlights the ecological relevance of drought in aseasonal tropical rainforests.</title>
        <authorList>
            <person name="Ng K.K.S."/>
            <person name="Kobayashi M.J."/>
            <person name="Fawcett J.A."/>
            <person name="Hatakeyama M."/>
            <person name="Paape T."/>
            <person name="Ng C.H."/>
            <person name="Ang C.C."/>
            <person name="Tnah L.H."/>
            <person name="Lee C.T."/>
            <person name="Nishiyama T."/>
            <person name="Sese J."/>
            <person name="O'Brien M.J."/>
            <person name="Copetti D."/>
            <person name="Mohd Noor M.I."/>
            <person name="Ong R.C."/>
            <person name="Putra M."/>
            <person name="Sireger I.Z."/>
            <person name="Indrioko S."/>
            <person name="Kosugi Y."/>
            <person name="Izuno A."/>
            <person name="Isagi Y."/>
            <person name="Lee S.L."/>
            <person name="Shimizu K.K."/>
        </authorList>
    </citation>
    <scope>NUCLEOTIDE SEQUENCE [LARGE SCALE GENOMIC DNA]</scope>
    <source>
        <strain evidence="1">214</strain>
    </source>
</reference>
<accession>A0AAV5LFP6</accession>
<dbReference type="EMBL" id="BPVZ01000115">
    <property type="protein sequence ID" value="GKV36115.1"/>
    <property type="molecule type" value="Genomic_DNA"/>
</dbReference>